<dbReference type="PANTHER" id="PTHR11601">
    <property type="entry name" value="CYSTEINE DESULFURYLASE FAMILY MEMBER"/>
    <property type="match status" value="1"/>
</dbReference>
<dbReference type="InterPro" id="IPR000192">
    <property type="entry name" value="Aminotrans_V_dom"/>
</dbReference>
<comment type="cofactor">
    <cofactor evidence="1">
        <name>pyridoxal 5'-phosphate</name>
        <dbReference type="ChEBI" id="CHEBI:597326"/>
    </cofactor>
</comment>
<protein>
    <submittedName>
        <fullName evidence="5">Aminotransferase class V-fold PLP-dependent enzyme</fullName>
    </submittedName>
</protein>
<dbReference type="InterPro" id="IPR015422">
    <property type="entry name" value="PyrdxlP-dep_Trfase_small"/>
</dbReference>
<comment type="caution">
    <text evidence="5">The sequence shown here is derived from an EMBL/GenBank/DDBJ whole genome shotgun (WGS) entry which is preliminary data.</text>
</comment>
<gene>
    <name evidence="5" type="ORF">HLB44_32035</name>
</gene>
<dbReference type="GO" id="GO:0008483">
    <property type="term" value="F:transaminase activity"/>
    <property type="evidence" value="ECO:0007669"/>
    <property type="project" value="UniProtKB-KW"/>
</dbReference>
<keyword evidence="5" id="KW-0808">Transferase</keyword>
<evidence type="ECO:0000256" key="1">
    <source>
        <dbReference type="ARBA" id="ARBA00001933"/>
    </source>
</evidence>
<dbReference type="EMBL" id="JABRWJ010000013">
    <property type="protein sequence ID" value="NRF71628.1"/>
    <property type="molecule type" value="Genomic_DNA"/>
</dbReference>
<dbReference type="PANTHER" id="PTHR11601:SF34">
    <property type="entry name" value="CYSTEINE DESULFURASE"/>
    <property type="match status" value="1"/>
</dbReference>
<dbReference type="RefSeq" id="WP_173133230.1">
    <property type="nucleotide sequence ID" value="NZ_JABRWJ010000013.1"/>
</dbReference>
<dbReference type="SUPFAM" id="SSF53383">
    <property type="entry name" value="PLP-dependent transferases"/>
    <property type="match status" value="1"/>
</dbReference>
<comment type="catalytic activity">
    <reaction evidence="3">
        <text>(sulfur carrier)-H + L-cysteine = (sulfur carrier)-SH + L-alanine</text>
        <dbReference type="Rhea" id="RHEA:43892"/>
        <dbReference type="Rhea" id="RHEA-COMP:14737"/>
        <dbReference type="Rhea" id="RHEA-COMP:14739"/>
        <dbReference type="ChEBI" id="CHEBI:29917"/>
        <dbReference type="ChEBI" id="CHEBI:35235"/>
        <dbReference type="ChEBI" id="CHEBI:57972"/>
        <dbReference type="ChEBI" id="CHEBI:64428"/>
        <dbReference type="EC" id="2.8.1.7"/>
    </reaction>
</comment>
<accession>A0ABX2ESL7</accession>
<dbReference type="Proteomes" id="UP000737171">
    <property type="component" value="Unassembled WGS sequence"/>
</dbReference>
<name>A0ABX2ESL7_9BURK</name>
<proteinExistence type="predicted"/>
<evidence type="ECO:0000313" key="6">
    <source>
        <dbReference type="Proteomes" id="UP000737171"/>
    </source>
</evidence>
<keyword evidence="2" id="KW-0663">Pyridoxal phosphate</keyword>
<keyword evidence="5" id="KW-0032">Aminotransferase</keyword>
<sequence length="164" mass="16831">MRKGTSIASILHGADQERGLRPGTENVALIVALGAAARLAQEALPGLTDTLLQRRDRLHRLLADAIPSLQLNGHPDHRLPNTLHLSFPGVSGRALLQEAAGVAASLGSACHSASDAVSGVLAAMQVDAAHAAGSVRLSVGRATSEDEVAHAAAALVQAWRQLAA</sequence>
<reference evidence="5 6" key="1">
    <citation type="submission" date="2020-05" db="EMBL/GenBank/DDBJ databases">
        <title>Aquincola sp. isolate from soil.</title>
        <authorList>
            <person name="Han J."/>
            <person name="Kim D.-U."/>
        </authorList>
    </citation>
    <scope>NUCLEOTIDE SEQUENCE [LARGE SCALE GENOMIC DNA]</scope>
    <source>
        <strain evidence="5 6">S2</strain>
    </source>
</reference>
<evidence type="ECO:0000313" key="5">
    <source>
        <dbReference type="EMBL" id="NRF71628.1"/>
    </source>
</evidence>
<dbReference type="Gene3D" id="3.90.1150.10">
    <property type="entry name" value="Aspartate Aminotransferase, domain 1"/>
    <property type="match status" value="1"/>
</dbReference>
<evidence type="ECO:0000259" key="4">
    <source>
        <dbReference type="Pfam" id="PF00266"/>
    </source>
</evidence>
<feature type="domain" description="Aminotransferase class V" evidence="4">
    <location>
        <begin position="14"/>
        <end position="148"/>
    </location>
</feature>
<dbReference type="Pfam" id="PF00266">
    <property type="entry name" value="Aminotran_5"/>
    <property type="match status" value="1"/>
</dbReference>
<organism evidence="5 6">
    <name type="scientific">Pseudaquabacterium terrae</name>
    <dbReference type="NCBI Taxonomy" id="2732868"/>
    <lineage>
        <taxon>Bacteria</taxon>
        <taxon>Pseudomonadati</taxon>
        <taxon>Pseudomonadota</taxon>
        <taxon>Betaproteobacteria</taxon>
        <taxon>Burkholderiales</taxon>
        <taxon>Sphaerotilaceae</taxon>
        <taxon>Pseudaquabacterium</taxon>
    </lineage>
</organism>
<evidence type="ECO:0000256" key="3">
    <source>
        <dbReference type="ARBA" id="ARBA00050776"/>
    </source>
</evidence>
<evidence type="ECO:0000256" key="2">
    <source>
        <dbReference type="ARBA" id="ARBA00022898"/>
    </source>
</evidence>
<keyword evidence="6" id="KW-1185">Reference proteome</keyword>
<dbReference type="InterPro" id="IPR015424">
    <property type="entry name" value="PyrdxlP-dep_Trfase"/>
</dbReference>